<name>A0A0S4LJR6_9BACT</name>
<evidence type="ECO:0000313" key="3">
    <source>
        <dbReference type="Proteomes" id="UP000199032"/>
    </source>
</evidence>
<accession>A0A0S4LJR6</accession>
<dbReference type="STRING" id="1742972.COMA1_20687"/>
<protein>
    <submittedName>
        <fullName evidence="2">Uncharacterized protein</fullName>
    </submittedName>
</protein>
<dbReference type="EMBL" id="CZQA01000008">
    <property type="protein sequence ID" value="CUS36182.1"/>
    <property type="molecule type" value="Genomic_DNA"/>
</dbReference>
<evidence type="ECO:0000256" key="1">
    <source>
        <dbReference type="SAM" id="Phobius"/>
    </source>
</evidence>
<reference evidence="2 3" key="1">
    <citation type="submission" date="2015-10" db="EMBL/GenBank/DDBJ databases">
        <authorList>
            <person name="Gilbert D.G."/>
        </authorList>
    </citation>
    <scope>NUCLEOTIDE SEQUENCE [LARGE SCALE GENOMIC DNA]</scope>
    <source>
        <strain evidence="2">COMA1</strain>
    </source>
</reference>
<keyword evidence="1" id="KW-0472">Membrane</keyword>
<feature type="transmembrane region" description="Helical" evidence="1">
    <location>
        <begin position="24"/>
        <end position="40"/>
    </location>
</feature>
<dbReference type="Proteomes" id="UP000199032">
    <property type="component" value="Unassembled WGS sequence"/>
</dbReference>
<proteinExistence type="predicted"/>
<evidence type="ECO:0000313" key="2">
    <source>
        <dbReference type="EMBL" id="CUS36182.1"/>
    </source>
</evidence>
<gene>
    <name evidence="2" type="ORF">COMA1_20687</name>
</gene>
<sequence length="53" mass="6441">MYHNGYALNPIGFYFLKHQHFERIYLYVFVISIHLLGVHLPQMSQRHNRNVRA</sequence>
<keyword evidence="3" id="KW-1185">Reference proteome</keyword>
<dbReference type="AlphaFoldDB" id="A0A0S4LJR6"/>
<keyword evidence="1" id="KW-1133">Transmembrane helix</keyword>
<keyword evidence="1" id="KW-0812">Transmembrane</keyword>
<organism evidence="2 3">
    <name type="scientific">Candidatus Nitrospira nitrosa</name>
    <dbReference type="NCBI Taxonomy" id="1742972"/>
    <lineage>
        <taxon>Bacteria</taxon>
        <taxon>Pseudomonadati</taxon>
        <taxon>Nitrospirota</taxon>
        <taxon>Nitrospiria</taxon>
        <taxon>Nitrospirales</taxon>
        <taxon>Nitrospiraceae</taxon>
        <taxon>Nitrospira</taxon>
    </lineage>
</organism>